<dbReference type="NCBIfam" id="NF009804">
    <property type="entry name" value="PRK13288.1"/>
    <property type="match status" value="1"/>
</dbReference>
<evidence type="ECO:0000256" key="3">
    <source>
        <dbReference type="HAMAP-Rule" id="MF_01250"/>
    </source>
</evidence>
<comment type="function">
    <text evidence="3">Hydrolyzes pyrophosphate formed during P-Ser-HPr dephosphorylation by HPrK/P. Might play a role in controlling the intracellular pyrophosphate pool.</text>
</comment>
<dbReference type="SFLD" id="SFLDG01129">
    <property type="entry name" value="C1.5:_HAD__Beta-PGM__Phosphata"/>
    <property type="match status" value="1"/>
</dbReference>
<sequence>MNVQTILFDLDGTLIDTNELIIASFLHTLEQYFPGKYTREDVLDFIGPPLPDSFRKVHPEKVDELVEAYREHNLAHHDRYVTVYDGVKETVETLKHNGFQLGIVTTKMRPSVDKGLRLTRLDSYFDIIVSLDDVHHPKPHPEPVMRAMKALDAKASETIMIGDNYHDIQAGKNAGTKTAGVAWTIKGREKLEQFKPDFMLEHMTDLLKIVGV</sequence>
<dbReference type="PRINTS" id="PR00413">
    <property type="entry name" value="HADHALOGNASE"/>
</dbReference>
<dbReference type="AlphaFoldDB" id="A0A4R3MWT2"/>
<evidence type="ECO:0000313" key="5">
    <source>
        <dbReference type="Proteomes" id="UP000294650"/>
    </source>
</evidence>
<dbReference type="EMBL" id="SMAN01000021">
    <property type="protein sequence ID" value="TCT18769.1"/>
    <property type="molecule type" value="Genomic_DNA"/>
</dbReference>
<comment type="catalytic activity">
    <reaction evidence="3">
        <text>diphosphate + H2O = 2 phosphate + H(+)</text>
        <dbReference type="Rhea" id="RHEA:24576"/>
        <dbReference type="ChEBI" id="CHEBI:15377"/>
        <dbReference type="ChEBI" id="CHEBI:15378"/>
        <dbReference type="ChEBI" id="CHEBI:33019"/>
        <dbReference type="ChEBI" id="CHEBI:43474"/>
        <dbReference type="EC" id="3.6.1.1"/>
    </reaction>
</comment>
<reference evidence="4 5" key="1">
    <citation type="submission" date="2019-03" db="EMBL/GenBank/DDBJ databases">
        <title>Genomic Encyclopedia of Type Strains, Phase IV (KMG-IV): sequencing the most valuable type-strain genomes for metagenomic binning, comparative biology and taxonomic classification.</title>
        <authorList>
            <person name="Goeker M."/>
        </authorList>
    </citation>
    <scope>NUCLEOTIDE SEQUENCE [LARGE SCALE GENOMIC DNA]</scope>
    <source>
        <strain evidence="4 5">DSM 25894</strain>
    </source>
</reference>
<dbReference type="Gene3D" id="1.10.150.240">
    <property type="entry name" value="Putative phosphatase, domain 2"/>
    <property type="match status" value="1"/>
</dbReference>
<comment type="cofactor">
    <cofactor evidence="3">
        <name>Mg(2+)</name>
        <dbReference type="ChEBI" id="CHEBI:18420"/>
    </cofactor>
</comment>
<keyword evidence="2 3" id="KW-0460">Magnesium</keyword>
<name>A0A4R3MWT2_9BACI</name>
<comment type="caution">
    <text evidence="4">The sequence shown here is derived from an EMBL/GenBank/DDBJ whole genome shotgun (WGS) entry which is preliminary data.</text>
</comment>
<dbReference type="NCBIfam" id="TIGR01509">
    <property type="entry name" value="HAD-SF-IA-v3"/>
    <property type="match status" value="1"/>
</dbReference>
<dbReference type="Proteomes" id="UP000294650">
    <property type="component" value="Unassembled WGS sequence"/>
</dbReference>
<evidence type="ECO:0000256" key="2">
    <source>
        <dbReference type="ARBA" id="ARBA00022842"/>
    </source>
</evidence>
<dbReference type="SFLD" id="SFLDG01135">
    <property type="entry name" value="C1.5.6:_HAD__Beta-PGM__Phospha"/>
    <property type="match status" value="1"/>
</dbReference>
<dbReference type="Gene3D" id="3.40.50.1000">
    <property type="entry name" value="HAD superfamily/HAD-like"/>
    <property type="match status" value="1"/>
</dbReference>
<dbReference type="Pfam" id="PF13419">
    <property type="entry name" value="HAD_2"/>
    <property type="match status" value="1"/>
</dbReference>
<dbReference type="EC" id="3.6.1.1" evidence="3"/>
<protein>
    <recommendedName>
        <fullName evidence="3">Pyrophosphatase PpaX</fullName>
        <ecNumber evidence="3">3.6.1.1</ecNumber>
    </recommendedName>
</protein>
<accession>A0A4R3MWT2</accession>
<keyword evidence="1 3" id="KW-0378">Hydrolase</keyword>
<dbReference type="PANTHER" id="PTHR43434:SF26">
    <property type="entry name" value="PYROPHOSPHATASE PPAX"/>
    <property type="match status" value="1"/>
</dbReference>
<dbReference type="InterPro" id="IPR041492">
    <property type="entry name" value="HAD_2"/>
</dbReference>
<comment type="similarity">
    <text evidence="3">Belongs to the HAD-like hydrolase superfamily. PpaX family.</text>
</comment>
<dbReference type="GO" id="GO:0004427">
    <property type="term" value="F:inorganic diphosphate phosphatase activity"/>
    <property type="evidence" value="ECO:0007669"/>
    <property type="project" value="UniProtKB-UniRule"/>
</dbReference>
<dbReference type="SFLD" id="SFLDS00003">
    <property type="entry name" value="Haloacid_Dehalogenase"/>
    <property type="match status" value="1"/>
</dbReference>
<evidence type="ECO:0000256" key="1">
    <source>
        <dbReference type="ARBA" id="ARBA00022801"/>
    </source>
</evidence>
<dbReference type="GO" id="GO:0005829">
    <property type="term" value="C:cytosol"/>
    <property type="evidence" value="ECO:0007669"/>
    <property type="project" value="TreeGrafter"/>
</dbReference>
<dbReference type="InterPro" id="IPR023733">
    <property type="entry name" value="Pyrophosphatase_Ppax"/>
</dbReference>
<dbReference type="OrthoDB" id="9807630at2"/>
<dbReference type="HAMAP" id="MF_01250">
    <property type="entry name" value="Pyrophosphat_PpaX"/>
    <property type="match status" value="1"/>
</dbReference>
<dbReference type="InterPro" id="IPR023214">
    <property type="entry name" value="HAD_sf"/>
</dbReference>
<dbReference type="InterPro" id="IPR036412">
    <property type="entry name" value="HAD-like_sf"/>
</dbReference>
<dbReference type="PANTHER" id="PTHR43434">
    <property type="entry name" value="PHOSPHOGLYCOLATE PHOSPHATASE"/>
    <property type="match status" value="1"/>
</dbReference>
<dbReference type="InterPro" id="IPR050155">
    <property type="entry name" value="HAD-like_hydrolase_sf"/>
</dbReference>
<dbReference type="GO" id="GO:0006281">
    <property type="term" value="P:DNA repair"/>
    <property type="evidence" value="ECO:0007669"/>
    <property type="project" value="TreeGrafter"/>
</dbReference>
<dbReference type="CDD" id="cd02616">
    <property type="entry name" value="HAD_PPase"/>
    <property type="match status" value="1"/>
</dbReference>
<dbReference type="SUPFAM" id="SSF56784">
    <property type="entry name" value="HAD-like"/>
    <property type="match status" value="1"/>
</dbReference>
<dbReference type="GO" id="GO:0000287">
    <property type="term" value="F:magnesium ion binding"/>
    <property type="evidence" value="ECO:0007669"/>
    <property type="project" value="UniProtKB-UniRule"/>
</dbReference>
<proteinExistence type="inferred from homology"/>
<dbReference type="GO" id="GO:0008967">
    <property type="term" value="F:phosphoglycolate phosphatase activity"/>
    <property type="evidence" value="ECO:0007669"/>
    <property type="project" value="TreeGrafter"/>
</dbReference>
<organism evidence="4 5">
    <name type="scientific">Melghiribacillus thermohalophilus</name>
    <dbReference type="NCBI Taxonomy" id="1324956"/>
    <lineage>
        <taxon>Bacteria</taxon>
        <taxon>Bacillati</taxon>
        <taxon>Bacillota</taxon>
        <taxon>Bacilli</taxon>
        <taxon>Bacillales</taxon>
        <taxon>Bacillaceae</taxon>
        <taxon>Melghiribacillus</taxon>
    </lineage>
</organism>
<dbReference type="RefSeq" id="WP_132372639.1">
    <property type="nucleotide sequence ID" value="NZ_SMAN01000021.1"/>
</dbReference>
<dbReference type="InterPro" id="IPR023198">
    <property type="entry name" value="PGP-like_dom2"/>
</dbReference>
<dbReference type="InterPro" id="IPR006439">
    <property type="entry name" value="HAD-SF_hydro_IA"/>
</dbReference>
<dbReference type="NCBIfam" id="TIGR01549">
    <property type="entry name" value="HAD-SF-IA-v1"/>
    <property type="match status" value="1"/>
</dbReference>
<feature type="active site" description="Nucleophile" evidence="3">
    <location>
        <position position="9"/>
    </location>
</feature>
<keyword evidence="5" id="KW-1185">Reference proteome</keyword>
<dbReference type="FunFam" id="3.40.50.1000:FF:000022">
    <property type="entry name" value="Phosphoglycolate phosphatase"/>
    <property type="match status" value="1"/>
</dbReference>
<evidence type="ECO:0000313" key="4">
    <source>
        <dbReference type="EMBL" id="TCT18769.1"/>
    </source>
</evidence>
<gene>
    <name evidence="3" type="primary">ppaX</name>
    <name evidence="4" type="ORF">EDD68_12122</name>
</gene>